<organism evidence="1 2">
    <name type="scientific">Caballeronia udeis</name>
    <dbReference type="NCBI Taxonomy" id="1232866"/>
    <lineage>
        <taxon>Bacteria</taxon>
        <taxon>Pseudomonadati</taxon>
        <taxon>Pseudomonadota</taxon>
        <taxon>Betaproteobacteria</taxon>
        <taxon>Burkholderiales</taxon>
        <taxon>Burkholderiaceae</taxon>
        <taxon>Caballeronia</taxon>
    </lineage>
</organism>
<dbReference type="EMBL" id="JBIYDN010000023">
    <property type="protein sequence ID" value="MFK4446030.1"/>
    <property type="molecule type" value="Genomic_DNA"/>
</dbReference>
<name>A0ABW8MQP2_9BURK</name>
<gene>
    <name evidence="1" type="ORF">ABH943_006062</name>
</gene>
<sequence>MIAMFLGKRAARDKNDAIDRIINEIEYPKASVRARVEHPFRVIKLRLASRSHTIVVWRKTRRN</sequence>
<reference evidence="1 2" key="2">
    <citation type="submission" date="2024-11" db="EMBL/GenBank/DDBJ databases">
        <title>Using genomics to understand microbial adaptation to soil warming.</title>
        <authorList>
            <person name="Deangelis K.M. PhD."/>
        </authorList>
    </citation>
    <scope>NUCLEOTIDE SEQUENCE [LARGE SCALE GENOMIC DNA]</scope>
    <source>
        <strain evidence="1 2">GAS97</strain>
    </source>
</reference>
<evidence type="ECO:0000313" key="2">
    <source>
        <dbReference type="Proteomes" id="UP001620514"/>
    </source>
</evidence>
<comment type="caution">
    <text evidence="1">The sequence shown here is derived from an EMBL/GenBank/DDBJ whole genome shotgun (WGS) entry which is preliminary data.</text>
</comment>
<accession>A0ABW8MQP2</accession>
<reference evidence="1 2" key="1">
    <citation type="submission" date="2024-10" db="EMBL/GenBank/DDBJ databases">
        <authorList>
            <person name="Deangelis K."/>
            <person name="Huntemann M."/>
            <person name="Clum A."/>
            <person name="Wang J."/>
            <person name="Palaniappan K."/>
            <person name="Ritter S."/>
            <person name="Chen I.-M."/>
            <person name="Stamatis D."/>
            <person name="Reddy T."/>
            <person name="O'Malley R."/>
            <person name="Daum C."/>
            <person name="Ng V."/>
            <person name="Ivanova N."/>
            <person name="Kyrpides N."/>
            <person name="Woyke T."/>
        </authorList>
    </citation>
    <scope>NUCLEOTIDE SEQUENCE [LARGE SCALE GENOMIC DNA]</scope>
    <source>
        <strain evidence="1 2">GAS97</strain>
    </source>
</reference>
<proteinExistence type="predicted"/>
<protein>
    <submittedName>
        <fullName evidence="1">Uncharacterized protein</fullName>
    </submittedName>
</protein>
<keyword evidence="2" id="KW-1185">Reference proteome</keyword>
<evidence type="ECO:0000313" key="1">
    <source>
        <dbReference type="EMBL" id="MFK4446030.1"/>
    </source>
</evidence>
<dbReference type="Proteomes" id="UP001620514">
    <property type="component" value="Unassembled WGS sequence"/>
</dbReference>